<organism evidence="3 4">
    <name type="scientific">Toxocara canis</name>
    <name type="common">Canine roundworm</name>
    <dbReference type="NCBI Taxonomy" id="6265"/>
    <lineage>
        <taxon>Eukaryota</taxon>
        <taxon>Metazoa</taxon>
        <taxon>Ecdysozoa</taxon>
        <taxon>Nematoda</taxon>
        <taxon>Chromadorea</taxon>
        <taxon>Rhabditida</taxon>
        <taxon>Spirurina</taxon>
        <taxon>Ascaridomorpha</taxon>
        <taxon>Ascaridoidea</taxon>
        <taxon>Toxocaridae</taxon>
        <taxon>Toxocara</taxon>
    </lineage>
</organism>
<dbReference type="OrthoDB" id="5869473at2759"/>
<dbReference type="Pfam" id="PF24611">
    <property type="entry name" value="Spectrin_Anc-1"/>
    <property type="match status" value="1"/>
</dbReference>
<evidence type="ECO:0000259" key="2">
    <source>
        <dbReference type="Pfam" id="PF24611"/>
    </source>
</evidence>
<dbReference type="GO" id="GO:0005635">
    <property type="term" value="C:nuclear envelope"/>
    <property type="evidence" value="ECO:0007669"/>
    <property type="project" value="TreeGrafter"/>
</dbReference>
<gene>
    <name evidence="3" type="primary">anc-1</name>
    <name evidence="3" type="ORF">Tcan_02163</name>
</gene>
<evidence type="ECO:0000313" key="4">
    <source>
        <dbReference type="Proteomes" id="UP000031036"/>
    </source>
</evidence>
<feature type="domain" description="Nuclear anchorage protein 1 spectrin-like repeat" evidence="2">
    <location>
        <begin position="80"/>
        <end position="192"/>
    </location>
</feature>
<proteinExistence type="predicted"/>
<feature type="coiled-coil region" evidence="1">
    <location>
        <begin position="195"/>
        <end position="222"/>
    </location>
</feature>
<dbReference type="PANTHER" id="PTHR21524:SF5">
    <property type="entry name" value="SPECTRIN REPEAT CONTAINING NUCLEAR ENVELOPE PROTEIN 2"/>
    <property type="match status" value="1"/>
</dbReference>
<dbReference type="InterPro" id="IPR057134">
    <property type="entry name" value="Spectrin_Anc-1_3"/>
</dbReference>
<keyword evidence="4" id="KW-1185">Reference proteome</keyword>
<dbReference type="Proteomes" id="UP000031036">
    <property type="component" value="Unassembled WGS sequence"/>
</dbReference>
<keyword evidence="1" id="KW-0175">Coiled coil</keyword>
<protein>
    <submittedName>
        <fullName evidence="3">Nuclear anchorage protein 1</fullName>
    </submittedName>
</protein>
<dbReference type="GO" id="GO:0048471">
    <property type="term" value="C:perinuclear region of cytoplasm"/>
    <property type="evidence" value="ECO:0007669"/>
    <property type="project" value="TreeGrafter"/>
</dbReference>
<dbReference type="GO" id="GO:0007097">
    <property type="term" value="P:nuclear migration"/>
    <property type="evidence" value="ECO:0007669"/>
    <property type="project" value="TreeGrafter"/>
</dbReference>
<accession>A0A0B2URS9</accession>
<name>A0A0B2URS9_TOXCA</name>
<dbReference type="GO" id="GO:0019894">
    <property type="term" value="F:kinesin binding"/>
    <property type="evidence" value="ECO:0007669"/>
    <property type="project" value="TreeGrafter"/>
</dbReference>
<dbReference type="PANTHER" id="PTHR21524">
    <property type="entry name" value="SPECTRIN REPEAT CONTAINING NUCLEAR ENVELOPE PROTEIN 2"/>
    <property type="match status" value="1"/>
</dbReference>
<dbReference type="EMBL" id="JPKZ01021676">
    <property type="protein sequence ID" value="KHN71615.1"/>
    <property type="molecule type" value="Genomic_DNA"/>
</dbReference>
<reference evidence="3 4" key="1">
    <citation type="submission" date="2014-11" db="EMBL/GenBank/DDBJ databases">
        <title>Genetic blueprint of the zoonotic pathogen Toxocara canis.</title>
        <authorList>
            <person name="Zhu X.-Q."/>
            <person name="Korhonen P.K."/>
            <person name="Cai H."/>
            <person name="Young N.D."/>
            <person name="Nejsum P."/>
            <person name="von Samson-Himmelstjerna G."/>
            <person name="Boag P.R."/>
            <person name="Tan P."/>
            <person name="Li Q."/>
            <person name="Min J."/>
            <person name="Yang Y."/>
            <person name="Wang X."/>
            <person name="Fang X."/>
            <person name="Hall R.S."/>
            <person name="Hofmann A."/>
            <person name="Sternberg P.W."/>
            <person name="Jex A.R."/>
            <person name="Gasser R.B."/>
        </authorList>
    </citation>
    <scope>NUCLEOTIDE SEQUENCE [LARGE SCALE GENOMIC DNA]</scope>
    <source>
        <strain evidence="3">PN_DK_2014</strain>
    </source>
</reference>
<dbReference type="STRING" id="6265.A0A0B2URS9"/>
<sequence>MVAKEKMLGDVEHLADELATLIAETNNLLSDAEAIPNMYASTADAFVAPLQRTHELLETVPKDEPHFDKLSNLVDEAKNLHSQLLQRADAWREFVIERDTATDQLEMMRKPLDDIENQPLRSADQVLLDLDTLKNAKEELSELRTTMIKLQNLSEQLDPLESAYADVRFFDVDVEQTQQQFEDLMSLIDNELHDENILIESAQQLQRELERLEGELVNGVSKEQIDEVSRTHAVAPSQQFTHNVRSSKQFCSLSENLMRNVFTAAYILLNCYTCS</sequence>
<dbReference type="AlphaFoldDB" id="A0A0B2URS9"/>
<evidence type="ECO:0000256" key="1">
    <source>
        <dbReference type="SAM" id="Coils"/>
    </source>
</evidence>
<evidence type="ECO:0000313" key="3">
    <source>
        <dbReference type="EMBL" id="KHN71615.1"/>
    </source>
</evidence>
<dbReference type="GO" id="GO:0006997">
    <property type="term" value="P:nucleus organization"/>
    <property type="evidence" value="ECO:0007669"/>
    <property type="project" value="TreeGrafter"/>
</dbReference>
<dbReference type="GO" id="GO:0007010">
    <property type="term" value="P:cytoskeleton organization"/>
    <property type="evidence" value="ECO:0007669"/>
    <property type="project" value="TreeGrafter"/>
</dbReference>
<feature type="coiled-coil region" evidence="1">
    <location>
        <begin position="123"/>
        <end position="156"/>
    </location>
</feature>
<comment type="caution">
    <text evidence="3">The sequence shown here is derived from an EMBL/GenBank/DDBJ whole genome shotgun (WGS) entry which is preliminary data.</text>
</comment>